<dbReference type="PANTHER" id="PTHR33112">
    <property type="entry name" value="DOMAIN PROTEIN, PUTATIVE-RELATED"/>
    <property type="match status" value="1"/>
</dbReference>
<dbReference type="Pfam" id="PF06985">
    <property type="entry name" value="HET"/>
    <property type="match status" value="1"/>
</dbReference>
<dbReference type="EMBL" id="NCSJ02000075">
    <property type="protein sequence ID" value="RFU31452.1"/>
    <property type="molecule type" value="Genomic_DNA"/>
</dbReference>
<dbReference type="OMA" id="ICEGHVE"/>
<dbReference type="STRING" id="5539.A0A3E2HE60"/>
<evidence type="ECO:0000313" key="2">
    <source>
        <dbReference type="EMBL" id="RFU31452.1"/>
    </source>
</evidence>
<feature type="non-terminal residue" evidence="2">
    <location>
        <position position="1"/>
    </location>
</feature>
<accession>A0A3E2HE60</accession>
<evidence type="ECO:0000313" key="3">
    <source>
        <dbReference type="Proteomes" id="UP000258309"/>
    </source>
</evidence>
<evidence type="ECO:0000259" key="1">
    <source>
        <dbReference type="Pfam" id="PF06985"/>
    </source>
</evidence>
<organism evidence="2 3">
    <name type="scientific">Scytalidium lignicola</name>
    <name type="common">Hyphomycete</name>
    <dbReference type="NCBI Taxonomy" id="5539"/>
    <lineage>
        <taxon>Eukaryota</taxon>
        <taxon>Fungi</taxon>
        <taxon>Dikarya</taxon>
        <taxon>Ascomycota</taxon>
        <taxon>Pezizomycotina</taxon>
        <taxon>Leotiomycetes</taxon>
        <taxon>Leotiomycetes incertae sedis</taxon>
        <taxon>Scytalidium</taxon>
    </lineage>
</organism>
<dbReference type="AlphaFoldDB" id="A0A3E2HE60"/>
<comment type="caution">
    <text evidence="2">The sequence shown here is derived from an EMBL/GenBank/DDBJ whole genome shotgun (WGS) entry which is preliminary data.</text>
</comment>
<feature type="non-terminal residue" evidence="2">
    <location>
        <position position="276"/>
    </location>
</feature>
<keyword evidence="3" id="KW-1185">Reference proteome</keyword>
<reference evidence="2 3" key="1">
    <citation type="submission" date="2018-05" db="EMBL/GenBank/DDBJ databases">
        <title>Draft genome sequence of Scytalidium lignicola DSM 105466, a ubiquitous saprotrophic fungus.</title>
        <authorList>
            <person name="Buettner E."/>
            <person name="Gebauer A.M."/>
            <person name="Hofrichter M."/>
            <person name="Liers C."/>
            <person name="Kellner H."/>
        </authorList>
    </citation>
    <scope>NUCLEOTIDE SEQUENCE [LARGE SCALE GENOMIC DNA]</scope>
    <source>
        <strain evidence="2 3">DSM 105466</strain>
    </source>
</reference>
<dbReference type="OrthoDB" id="5125733at2759"/>
<gene>
    <name evidence="2" type="ORF">B7463_g4894</name>
</gene>
<protein>
    <recommendedName>
        <fullName evidence="1">Heterokaryon incompatibility domain-containing protein</fullName>
    </recommendedName>
</protein>
<proteinExistence type="predicted"/>
<dbReference type="Proteomes" id="UP000258309">
    <property type="component" value="Unassembled WGS sequence"/>
</dbReference>
<dbReference type="PANTHER" id="PTHR33112:SF16">
    <property type="entry name" value="HETEROKARYON INCOMPATIBILITY DOMAIN-CONTAINING PROTEIN"/>
    <property type="match status" value="1"/>
</dbReference>
<dbReference type="InterPro" id="IPR010730">
    <property type="entry name" value="HET"/>
</dbReference>
<feature type="domain" description="Heterokaryon incompatibility" evidence="1">
    <location>
        <begin position="56"/>
        <end position="153"/>
    </location>
</feature>
<sequence length="276" mass="30441">MNTKLGAEYCDLCKAMIASIANATVSDPRLIGPHHNTTKSLLVSAAWGCGICEGHVEDWQKHVVEMGVIYTNCVPNIAVDNGESAEAGWFVSRDADSIRPCILELPQITQRSMDSSPGQKEPYPSSAYLLVDPYFFSTLMDTPLFGRGWVHQERLLSPRILHFGKAQLAWECSTLLACETFPVGFNNCFHLLKRPFSFYGGTSDQGYHVVQAYSTSSLTHSQNKLVAIAGIAKRVSIKRAIKYVAGLFYARGSFVEDSWRANDDPLSSTLLELGIP</sequence>
<name>A0A3E2HE60_SCYLI</name>